<evidence type="ECO:0000256" key="4">
    <source>
        <dbReference type="ARBA" id="ARBA00022679"/>
    </source>
</evidence>
<dbReference type="PIRSF" id="PIRSF006487">
    <property type="entry name" value="GcvT"/>
    <property type="match status" value="1"/>
</dbReference>
<dbReference type="EC" id="2.1.2.10" evidence="2 7"/>
<dbReference type="NCBIfam" id="NF001567">
    <property type="entry name" value="PRK00389.1"/>
    <property type="match status" value="1"/>
</dbReference>
<feature type="domain" description="GCVT N-terminal" evidence="8">
    <location>
        <begin position="8"/>
        <end position="266"/>
    </location>
</feature>
<dbReference type="NCBIfam" id="TIGR00528">
    <property type="entry name" value="gcvT"/>
    <property type="match status" value="1"/>
</dbReference>
<dbReference type="RefSeq" id="WP_345269882.1">
    <property type="nucleotide sequence ID" value="NZ_BAABHB010000010.1"/>
</dbReference>
<dbReference type="InterPro" id="IPR006223">
    <property type="entry name" value="GcvT"/>
</dbReference>
<comment type="function">
    <text evidence="7">The glycine cleavage system catalyzes the degradation of glycine.</text>
</comment>
<comment type="caution">
    <text evidence="10">The sequence shown here is derived from an EMBL/GenBank/DDBJ whole genome shotgun (WGS) entry which is preliminary data.</text>
</comment>
<reference evidence="11" key="1">
    <citation type="journal article" date="2019" name="Int. J. Syst. Evol. Microbiol.">
        <title>The Global Catalogue of Microorganisms (GCM) 10K type strain sequencing project: providing services to taxonomists for standard genome sequencing and annotation.</title>
        <authorList>
            <consortium name="The Broad Institute Genomics Platform"/>
            <consortium name="The Broad Institute Genome Sequencing Center for Infectious Disease"/>
            <person name="Wu L."/>
            <person name="Ma J."/>
        </authorList>
    </citation>
    <scope>NUCLEOTIDE SEQUENCE [LARGE SCALE GENOMIC DNA]</scope>
    <source>
        <strain evidence="11">JCM 17925</strain>
    </source>
</reference>
<dbReference type="Pfam" id="PF08669">
    <property type="entry name" value="GCV_T_C"/>
    <property type="match status" value="1"/>
</dbReference>
<evidence type="ECO:0000256" key="7">
    <source>
        <dbReference type="HAMAP-Rule" id="MF_00259"/>
    </source>
</evidence>
<feature type="domain" description="Aminomethyltransferase C-terminal" evidence="9">
    <location>
        <begin position="284"/>
        <end position="362"/>
    </location>
</feature>
<gene>
    <name evidence="7 10" type="primary">gcvT</name>
    <name evidence="10" type="ORF">GCM10023187_41460</name>
</gene>
<comment type="similarity">
    <text evidence="1 7">Belongs to the GcvT family.</text>
</comment>
<keyword evidence="3 7" id="KW-0032">Aminotransferase</keyword>
<organism evidence="10 11">
    <name type="scientific">Nibrella viscosa</name>
    <dbReference type="NCBI Taxonomy" id="1084524"/>
    <lineage>
        <taxon>Bacteria</taxon>
        <taxon>Pseudomonadati</taxon>
        <taxon>Bacteroidota</taxon>
        <taxon>Cytophagia</taxon>
        <taxon>Cytophagales</taxon>
        <taxon>Spirosomataceae</taxon>
        <taxon>Nibrella</taxon>
    </lineage>
</organism>
<comment type="subunit">
    <text evidence="7">The glycine cleavage system is composed of four proteins: P, T, L and H.</text>
</comment>
<dbReference type="EMBL" id="BAABHB010000010">
    <property type="protein sequence ID" value="GAA4413318.1"/>
    <property type="molecule type" value="Genomic_DNA"/>
</dbReference>
<sequence length="364" mass="40178">MTLKRLPLHHIHQQLGAKIMPFAGYEMPVRYTSDIDEHQTVRNAVGIFDVSHMGEFIVKGTDACKLIQRVSANDAALLFDGKVQYSYLPNEQGGIVDDLLIYQISPVEFMLVVNASNIEKDWNWINQHKRDDEDVELINISDDMCLFAVQGPLAAQALQPLTNAKLDSMSYYTFEKTNFAGAANAIVSATGYTGAGGFEIYVANEQAEGVWTAIMEAGAPYGIKPIGLGARDTLRLEMGYCLYGNDITDTTSPMEAGLGWVTKFTKDFISADIFKQQKEQGVKRKLVAFELLDRGIPRSHYEICNAEGEAIGEVTSGTQSPTLSKGIGMGYVPTEYSKPGTEINIKVRDRLLKGQVVKLPFVSR</sequence>
<keyword evidence="11" id="KW-1185">Reference proteome</keyword>
<dbReference type="PANTHER" id="PTHR43757:SF2">
    <property type="entry name" value="AMINOMETHYLTRANSFERASE, MITOCHONDRIAL"/>
    <property type="match status" value="1"/>
</dbReference>
<dbReference type="Gene3D" id="3.30.1360.120">
    <property type="entry name" value="Probable tRNA modification gtpase trme, domain 1"/>
    <property type="match status" value="1"/>
</dbReference>
<dbReference type="InterPro" id="IPR006222">
    <property type="entry name" value="GCVT_N"/>
</dbReference>
<dbReference type="InterPro" id="IPR028896">
    <property type="entry name" value="GcvT/YgfZ/DmdA"/>
</dbReference>
<protein>
    <recommendedName>
        <fullName evidence="2 7">Aminomethyltransferase</fullName>
        <ecNumber evidence="2 7">2.1.2.10</ecNumber>
    </recommendedName>
    <alternativeName>
        <fullName evidence="5 7">Glycine cleavage system T protein</fullName>
    </alternativeName>
</protein>
<dbReference type="InterPro" id="IPR029043">
    <property type="entry name" value="GcvT/YgfZ_C"/>
</dbReference>
<name>A0ABP8KRF7_9BACT</name>
<dbReference type="InterPro" id="IPR022903">
    <property type="entry name" value="GcvT_bac"/>
</dbReference>
<evidence type="ECO:0000256" key="2">
    <source>
        <dbReference type="ARBA" id="ARBA00012616"/>
    </source>
</evidence>
<dbReference type="InterPro" id="IPR027266">
    <property type="entry name" value="TrmE/GcvT-like"/>
</dbReference>
<dbReference type="PANTHER" id="PTHR43757">
    <property type="entry name" value="AMINOMETHYLTRANSFERASE"/>
    <property type="match status" value="1"/>
</dbReference>
<dbReference type="Gene3D" id="4.10.1250.10">
    <property type="entry name" value="Aminomethyltransferase fragment"/>
    <property type="match status" value="1"/>
</dbReference>
<comment type="catalytic activity">
    <reaction evidence="6 7">
        <text>N(6)-[(R)-S(8)-aminomethyldihydrolipoyl]-L-lysyl-[protein] + (6S)-5,6,7,8-tetrahydrofolate = N(6)-[(R)-dihydrolipoyl]-L-lysyl-[protein] + (6R)-5,10-methylene-5,6,7,8-tetrahydrofolate + NH4(+)</text>
        <dbReference type="Rhea" id="RHEA:16945"/>
        <dbReference type="Rhea" id="RHEA-COMP:10475"/>
        <dbReference type="Rhea" id="RHEA-COMP:10492"/>
        <dbReference type="ChEBI" id="CHEBI:15636"/>
        <dbReference type="ChEBI" id="CHEBI:28938"/>
        <dbReference type="ChEBI" id="CHEBI:57453"/>
        <dbReference type="ChEBI" id="CHEBI:83100"/>
        <dbReference type="ChEBI" id="CHEBI:83143"/>
        <dbReference type="EC" id="2.1.2.10"/>
    </reaction>
</comment>
<evidence type="ECO:0000256" key="6">
    <source>
        <dbReference type="ARBA" id="ARBA00047665"/>
    </source>
</evidence>
<dbReference type="HAMAP" id="MF_00259">
    <property type="entry name" value="GcvT"/>
    <property type="match status" value="1"/>
</dbReference>
<evidence type="ECO:0000256" key="1">
    <source>
        <dbReference type="ARBA" id="ARBA00008609"/>
    </source>
</evidence>
<dbReference type="Proteomes" id="UP001500936">
    <property type="component" value="Unassembled WGS sequence"/>
</dbReference>
<evidence type="ECO:0000256" key="5">
    <source>
        <dbReference type="ARBA" id="ARBA00031395"/>
    </source>
</evidence>
<dbReference type="InterPro" id="IPR013977">
    <property type="entry name" value="GcvT_C"/>
</dbReference>
<evidence type="ECO:0000256" key="3">
    <source>
        <dbReference type="ARBA" id="ARBA00022576"/>
    </source>
</evidence>
<dbReference type="Pfam" id="PF01571">
    <property type="entry name" value="GCV_T"/>
    <property type="match status" value="1"/>
</dbReference>
<accession>A0ABP8KRF7</accession>
<keyword evidence="4 7" id="KW-0808">Transferase</keyword>
<dbReference type="SUPFAM" id="SSF101790">
    <property type="entry name" value="Aminomethyltransferase beta-barrel domain"/>
    <property type="match status" value="1"/>
</dbReference>
<dbReference type="Gene3D" id="3.30.70.1400">
    <property type="entry name" value="Aminomethyltransferase beta-barrel domains"/>
    <property type="match status" value="1"/>
</dbReference>
<evidence type="ECO:0000313" key="10">
    <source>
        <dbReference type="EMBL" id="GAA4413318.1"/>
    </source>
</evidence>
<evidence type="ECO:0000259" key="9">
    <source>
        <dbReference type="Pfam" id="PF08669"/>
    </source>
</evidence>
<proteinExistence type="inferred from homology"/>
<dbReference type="Gene3D" id="2.40.30.110">
    <property type="entry name" value="Aminomethyltransferase beta-barrel domains"/>
    <property type="match status" value="1"/>
</dbReference>
<dbReference type="SUPFAM" id="SSF103025">
    <property type="entry name" value="Folate-binding domain"/>
    <property type="match status" value="1"/>
</dbReference>
<evidence type="ECO:0000259" key="8">
    <source>
        <dbReference type="Pfam" id="PF01571"/>
    </source>
</evidence>
<evidence type="ECO:0000313" key="11">
    <source>
        <dbReference type="Proteomes" id="UP001500936"/>
    </source>
</evidence>